<dbReference type="Proteomes" id="UP001066276">
    <property type="component" value="Chromosome 1_1"/>
</dbReference>
<protein>
    <submittedName>
        <fullName evidence="1">Uncharacterized protein</fullName>
    </submittedName>
</protein>
<comment type="caution">
    <text evidence="1">The sequence shown here is derived from an EMBL/GenBank/DDBJ whole genome shotgun (WGS) entry which is preliminary data.</text>
</comment>
<dbReference type="AlphaFoldDB" id="A0AAV7WUC7"/>
<accession>A0AAV7WUC7</accession>
<keyword evidence="2" id="KW-1185">Reference proteome</keyword>
<evidence type="ECO:0000313" key="2">
    <source>
        <dbReference type="Proteomes" id="UP001066276"/>
    </source>
</evidence>
<reference evidence="1" key="1">
    <citation type="journal article" date="2022" name="bioRxiv">
        <title>Sequencing and chromosome-scale assembly of the giantPleurodeles waltlgenome.</title>
        <authorList>
            <person name="Brown T."/>
            <person name="Elewa A."/>
            <person name="Iarovenko S."/>
            <person name="Subramanian E."/>
            <person name="Araus A.J."/>
            <person name="Petzold A."/>
            <person name="Susuki M."/>
            <person name="Suzuki K.-i.T."/>
            <person name="Hayashi T."/>
            <person name="Toyoda A."/>
            <person name="Oliveira C."/>
            <person name="Osipova E."/>
            <person name="Leigh N.D."/>
            <person name="Simon A."/>
            <person name="Yun M.H."/>
        </authorList>
    </citation>
    <scope>NUCLEOTIDE SEQUENCE</scope>
    <source>
        <strain evidence="1">20211129_DDA</strain>
        <tissue evidence="1">Liver</tissue>
    </source>
</reference>
<sequence>MGALSPGRAAVSQEGLRLSWIPQAQSSSGGHRRRIDSVVLTWWFDMGRGSALFPNGQRRTLSGHQDALWLLRPLGCLSAFPQSFRRFSKPWPITHYSLGH</sequence>
<organism evidence="1 2">
    <name type="scientific">Pleurodeles waltl</name>
    <name type="common">Iberian ribbed newt</name>
    <dbReference type="NCBI Taxonomy" id="8319"/>
    <lineage>
        <taxon>Eukaryota</taxon>
        <taxon>Metazoa</taxon>
        <taxon>Chordata</taxon>
        <taxon>Craniata</taxon>
        <taxon>Vertebrata</taxon>
        <taxon>Euteleostomi</taxon>
        <taxon>Amphibia</taxon>
        <taxon>Batrachia</taxon>
        <taxon>Caudata</taxon>
        <taxon>Salamandroidea</taxon>
        <taxon>Salamandridae</taxon>
        <taxon>Pleurodelinae</taxon>
        <taxon>Pleurodeles</taxon>
    </lineage>
</organism>
<dbReference type="EMBL" id="JANPWB010000001">
    <property type="protein sequence ID" value="KAJ1217717.1"/>
    <property type="molecule type" value="Genomic_DNA"/>
</dbReference>
<evidence type="ECO:0000313" key="1">
    <source>
        <dbReference type="EMBL" id="KAJ1217717.1"/>
    </source>
</evidence>
<gene>
    <name evidence="1" type="ORF">NDU88_005308</name>
</gene>
<proteinExistence type="predicted"/>
<name>A0AAV7WUC7_PLEWA</name>